<feature type="region of interest" description="Disordered" evidence="1">
    <location>
        <begin position="195"/>
        <end position="230"/>
    </location>
</feature>
<reference evidence="2" key="1">
    <citation type="submission" date="2021-05" db="EMBL/GenBank/DDBJ databases">
        <title>A free-living protist that lacks canonical eukaryotic 1 DNA replication and segregation systems.</title>
        <authorList>
            <person name="Salas-Leiva D.E."/>
            <person name="Tromer E.C."/>
            <person name="Curtis B.A."/>
            <person name="Jerlstrom-Hultqvist J."/>
            <person name="Kolisko M."/>
            <person name="Yi Z."/>
            <person name="Salas-Leiva J.S."/>
            <person name="Gallot-Lavallee L."/>
            <person name="Kops G.J.P.L."/>
            <person name="Archibald J.M."/>
            <person name="Simpson A.G.B."/>
            <person name="Roger A.J."/>
        </authorList>
    </citation>
    <scope>NUCLEOTIDE SEQUENCE</scope>
    <source>
        <strain evidence="2">BICM</strain>
    </source>
</reference>
<feature type="compositionally biased region" description="Basic and acidic residues" evidence="1">
    <location>
        <begin position="50"/>
        <end position="74"/>
    </location>
</feature>
<proteinExistence type="predicted"/>
<feature type="compositionally biased region" description="Basic and acidic residues" evidence="1">
    <location>
        <begin position="198"/>
        <end position="217"/>
    </location>
</feature>
<feature type="compositionally biased region" description="Acidic residues" evidence="1">
    <location>
        <begin position="23"/>
        <end position="48"/>
    </location>
</feature>
<accession>A0A8J6E425</accession>
<keyword evidence="3" id="KW-1185">Reference proteome</keyword>
<dbReference type="AlphaFoldDB" id="A0A8J6E425"/>
<dbReference type="Proteomes" id="UP000717585">
    <property type="component" value="Unassembled WGS sequence"/>
</dbReference>
<dbReference type="EMBL" id="JAHDYR010000005">
    <property type="protein sequence ID" value="KAG9396683.1"/>
    <property type="molecule type" value="Genomic_DNA"/>
</dbReference>
<feature type="compositionally biased region" description="Basic and acidic residues" evidence="1">
    <location>
        <begin position="12"/>
        <end position="22"/>
    </location>
</feature>
<sequence>MQGARGRLSLLAHDRAHDHANDETNDDDDSPVDDAGNEQDDRDDDAPGELDGKVDRARDDEANGDEADRGKNGGDAENAEETDTEGGDVEIGEVDRERLGAGLGRERIGDAEAEGLLHDGLGVVSEVNIAELDGGVVDIACRPVEDLLRSGRIHHSLEGDVVHGSHGLSGPIKLDSGSGNSQLAHRGKNVLTCGLHRNGAEHSGHEDHKDKKREGKRGPHGYGEKYMLLK</sequence>
<evidence type="ECO:0000313" key="3">
    <source>
        <dbReference type="Proteomes" id="UP000717585"/>
    </source>
</evidence>
<feature type="compositionally biased region" description="Acidic residues" evidence="1">
    <location>
        <begin position="77"/>
        <end position="92"/>
    </location>
</feature>
<protein>
    <submittedName>
        <fullName evidence="2">Uncharacterized protein</fullName>
    </submittedName>
</protein>
<evidence type="ECO:0000313" key="2">
    <source>
        <dbReference type="EMBL" id="KAG9396683.1"/>
    </source>
</evidence>
<organism evidence="2 3">
    <name type="scientific">Carpediemonas membranifera</name>
    <dbReference type="NCBI Taxonomy" id="201153"/>
    <lineage>
        <taxon>Eukaryota</taxon>
        <taxon>Metamonada</taxon>
        <taxon>Carpediemonas-like organisms</taxon>
        <taxon>Carpediemonas</taxon>
    </lineage>
</organism>
<feature type="region of interest" description="Disordered" evidence="1">
    <location>
        <begin position="1"/>
        <end position="95"/>
    </location>
</feature>
<comment type="caution">
    <text evidence="2">The sequence shown here is derived from an EMBL/GenBank/DDBJ whole genome shotgun (WGS) entry which is preliminary data.</text>
</comment>
<gene>
    <name evidence="2" type="ORF">J8273_1701</name>
</gene>
<evidence type="ECO:0000256" key="1">
    <source>
        <dbReference type="SAM" id="MobiDB-lite"/>
    </source>
</evidence>
<name>A0A8J6E425_9EUKA</name>